<dbReference type="EMBL" id="BMGS01000001">
    <property type="protein sequence ID" value="GGG29232.1"/>
    <property type="molecule type" value="Genomic_DNA"/>
</dbReference>
<proteinExistence type="predicted"/>
<evidence type="ECO:0000313" key="2">
    <source>
        <dbReference type="Proteomes" id="UP000601361"/>
    </source>
</evidence>
<comment type="caution">
    <text evidence="1">The sequence shown here is derived from an EMBL/GenBank/DDBJ whole genome shotgun (WGS) entry which is preliminary data.</text>
</comment>
<evidence type="ECO:0000313" key="1">
    <source>
        <dbReference type="EMBL" id="GGG29232.1"/>
    </source>
</evidence>
<protein>
    <recommendedName>
        <fullName evidence="3">HNH nuclease domain-containing protein</fullName>
    </recommendedName>
</protein>
<name>A0ABQ1WG13_9BACT</name>
<evidence type="ECO:0008006" key="3">
    <source>
        <dbReference type="Google" id="ProtNLM"/>
    </source>
</evidence>
<keyword evidence="2" id="KW-1185">Reference proteome</keyword>
<dbReference type="Proteomes" id="UP000601361">
    <property type="component" value="Unassembled WGS sequence"/>
</dbReference>
<accession>A0ABQ1WG13</accession>
<dbReference type="InterPro" id="IPR044925">
    <property type="entry name" value="His-Me_finger_sf"/>
</dbReference>
<dbReference type="Gene3D" id="3.90.75.20">
    <property type="match status" value="1"/>
</dbReference>
<gene>
    <name evidence="1" type="ORF">GCM10011378_02370</name>
</gene>
<organism evidence="1 2">
    <name type="scientific">Hymenobacter glacieicola</name>
    <dbReference type="NCBI Taxonomy" id="1562124"/>
    <lineage>
        <taxon>Bacteria</taxon>
        <taxon>Pseudomonadati</taxon>
        <taxon>Bacteroidota</taxon>
        <taxon>Cytophagia</taxon>
        <taxon>Cytophagales</taxon>
        <taxon>Hymenobacteraceae</taxon>
        <taxon>Hymenobacter</taxon>
    </lineage>
</organism>
<dbReference type="SUPFAM" id="SSF54060">
    <property type="entry name" value="His-Me finger endonucleases"/>
    <property type="match status" value="1"/>
</dbReference>
<sequence length="189" mass="21232">MPKGKVAAELTVNHRNSCKTDNHKDNLEWMTHSENCRHAVATGLRNKPSLYYETPLAVFGSSRQAATAHGTYKEKIERWCKSGRRVTDGWDYLLKLGTPQTMAPIDVLRAVVEVVVASVPTVTAQAYCAEALCEDEKYRPVYWCRILVAGKPFETEAAETIGEAFRRFEKVINRMLPGPYLAEEVQKAA</sequence>
<reference evidence="2" key="1">
    <citation type="journal article" date="2019" name="Int. J. Syst. Evol. Microbiol.">
        <title>The Global Catalogue of Microorganisms (GCM) 10K type strain sequencing project: providing services to taxonomists for standard genome sequencing and annotation.</title>
        <authorList>
            <consortium name="The Broad Institute Genomics Platform"/>
            <consortium name="The Broad Institute Genome Sequencing Center for Infectious Disease"/>
            <person name="Wu L."/>
            <person name="Ma J."/>
        </authorList>
    </citation>
    <scope>NUCLEOTIDE SEQUENCE [LARGE SCALE GENOMIC DNA]</scope>
    <source>
        <strain evidence="2">CGMCC 1.12990</strain>
    </source>
</reference>